<dbReference type="EMBL" id="CAEY01002033">
    <property type="status" value="NOT_ANNOTATED_CDS"/>
    <property type="molecule type" value="Genomic_DNA"/>
</dbReference>
<organism evidence="4 5">
    <name type="scientific">Tetranychus urticae</name>
    <name type="common">Two-spotted spider mite</name>
    <dbReference type="NCBI Taxonomy" id="32264"/>
    <lineage>
        <taxon>Eukaryota</taxon>
        <taxon>Metazoa</taxon>
        <taxon>Ecdysozoa</taxon>
        <taxon>Arthropoda</taxon>
        <taxon>Chelicerata</taxon>
        <taxon>Arachnida</taxon>
        <taxon>Acari</taxon>
        <taxon>Acariformes</taxon>
        <taxon>Trombidiformes</taxon>
        <taxon>Prostigmata</taxon>
        <taxon>Eleutherengona</taxon>
        <taxon>Raphignathae</taxon>
        <taxon>Tetranychoidea</taxon>
        <taxon>Tetranychidae</taxon>
        <taxon>Tetranychus</taxon>
    </lineage>
</organism>
<dbReference type="GO" id="GO:0000166">
    <property type="term" value="F:nucleotide binding"/>
    <property type="evidence" value="ECO:0007669"/>
    <property type="project" value="UniProtKB-KW"/>
</dbReference>
<name>T1KE40_TETUR</name>
<evidence type="ECO:0000256" key="1">
    <source>
        <dbReference type="ARBA" id="ARBA00006562"/>
    </source>
</evidence>
<evidence type="ECO:0000256" key="2">
    <source>
        <dbReference type="RuleBase" id="RU367113"/>
    </source>
</evidence>
<dbReference type="GO" id="GO:0046872">
    <property type="term" value="F:metal ion binding"/>
    <property type="evidence" value="ECO:0007669"/>
    <property type="project" value="UniProtKB-KW"/>
</dbReference>
<keyword evidence="2" id="KW-0694">RNA-binding</keyword>
<dbReference type="GO" id="GO:0034353">
    <property type="term" value="F:mRNA 5'-diphosphatase activity"/>
    <property type="evidence" value="ECO:0007669"/>
    <property type="project" value="TreeGrafter"/>
</dbReference>
<comment type="cofactor">
    <cofactor evidence="2">
        <name>a divalent metal cation</name>
        <dbReference type="ChEBI" id="CHEBI:60240"/>
    </cofactor>
</comment>
<dbReference type="EC" id="3.6.1.-" evidence="2"/>
<dbReference type="GO" id="GO:0005829">
    <property type="term" value="C:cytosol"/>
    <property type="evidence" value="ECO:0007669"/>
    <property type="project" value="TreeGrafter"/>
</dbReference>
<keyword evidence="2" id="KW-0539">Nucleus</keyword>
<dbReference type="InterPro" id="IPR039039">
    <property type="entry name" value="RAI1-like_fam"/>
</dbReference>
<reference evidence="5" key="1">
    <citation type="submission" date="2011-08" db="EMBL/GenBank/DDBJ databases">
        <authorList>
            <person name="Rombauts S."/>
        </authorList>
    </citation>
    <scope>NUCLEOTIDE SEQUENCE</scope>
    <source>
        <strain evidence="5">London</strain>
    </source>
</reference>
<comment type="similarity">
    <text evidence="1 2">Belongs to the DXO/Dom3Z family.</text>
</comment>
<dbReference type="EnsemblMetazoa" id="tetur09g05210.1">
    <property type="protein sequence ID" value="tetur09g05210.1"/>
    <property type="gene ID" value="tetur09g05210"/>
</dbReference>
<dbReference type="Proteomes" id="UP000015104">
    <property type="component" value="Unassembled WGS sequence"/>
</dbReference>
<proteinExistence type="inferred from homology"/>
<keyword evidence="2" id="KW-0547">Nucleotide-binding</keyword>
<feature type="domain" description="RAI1-like" evidence="3">
    <location>
        <begin position="25"/>
        <end position="343"/>
    </location>
</feature>
<dbReference type="GO" id="GO:0000956">
    <property type="term" value="P:nuclear-transcribed mRNA catabolic process"/>
    <property type="evidence" value="ECO:0007669"/>
    <property type="project" value="TreeGrafter"/>
</dbReference>
<evidence type="ECO:0000259" key="3">
    <source>
        <dbReference type="Pfam" id="PF08652"/>
    </source>
</evidence>
<dbReference type="GO" id="GO:0004518">
    <property type="term" value="F:nuclease activity"/>
    <property type="evidence" value="ECO:0007669"/>
    <property type="project" value="UniProtKB-KW"/>
</dbReference>
<dbReference type="PANTHER" id="PTHR12395:SF9">
    <property type="entry name" value="DECAPPING AND EXORIBONUCLEASE PROTEIN"/>
    <property type="match status" value="1"/>
</dbReference>
<dbReference type="GO" id="GO:0003723">
    <property type="term" value="F:RNA binding"/>
    <property type="evidence" value="ECO:0007669"/>
    <property type="project" value="UniProtKB-KW"/>
</dbReference>
<keyword evidence="2" id="KW-0540">Nuclease</keyword>
<sequence length="371" mass="43268">MGRIRKDALDLEFLPATSNVRFIGPERITSFSSYYDKERKEVYRSDNSSQRYLDAIKLNIPINCDTESYVCDLPGIWEYFMNWIGKHEEIIRGPNPQKDPQQQIDFICTNLELKKIMLSCYEESDWAVWTFRIENEIFMRLYDGKTIEDNIRKLHGVESKPQYNPRKTNKMNYARLDVIRKITKRVEERELNSDTDQDILSVIATSKIGQHRILHAGITEFVADKDDVDKPIDQVNFAALKLIPYLFRGRNTGFNISLYRHLYWWASALVAGVETLICGDLDEDFTLSKLEVFPASILNTKYHAAAQKKCLITLDKILHFIKSEVKEKNMVYHFHLNAETREVIVSPPKKLNLEAITNWKLPYDIKDSAKS</sequence>
<dbReference type="GO" id="GO:0110155">
    <property type="term" value="P:NAD-cap decapping"/>
    <property type="evidence" value="ECO:0007669"/>
    <property type="project" value="TreeGrafter"/>
</dbReference>
<reference evidence="4" key="2">
    <citation type="submission" date="2015-06" db="UniProtKB">
        <authorList>
            <consortium name="EnsemblMetazoa"/>
        </authorList>
    </citation>
    <scope>IDENTIFICATION</scope>
</reference>
<evidence type="ECO:0000313" key="5">
    <source>
        <dbReference type="Proteomes" id="UP000015104"/>
    </source>
</evidence>
<dbReference type="InterPro" id="IPR013961">
    <property type="entry name" value="RAI1"/>
</dbReference>
<comment type="function">
    <text evidence="2">Decapping enzyme for NAD-capped RNAs: specifically hydrolyzes the nicotinamide adenine dinucleotide (NAD) cap from a subset of RNAs by removing the entire NAD moiety from the 5'-end of an NAD-capped RNA.</text>
</comment>
<dbReference type="HOGENOM" id="CLU_067939_0_0_1"/>
<keyword evidence="5" id="KW-1185">Reference proteome</keyword>
<dbReference type="Pfam" id="PF08652">
    <property type="entry name" value="RAI1"/>
    <property type="match status" value="1"/>
</dbReference>
<keyword evidence="2" id="KW-0479">Metal-binding</keyword>
<dbReference type="PANTHER" id="PTHR12395">
    <property type="entry name" value="DOM-3 RELATED"/>
    <property type="match status" value="1"/>
</dbReference>
<dbReference type="GO" id="GO:0005634">
    <property type="term" value="C:nucleus"/>
    <property type="evidence" value="ECO:0007669"/>
    <property type="project" value="UniProtKB-SubCell"/>
</dbReference>
<keyword evidence="2" id="KW-0378">Hydrolase</keyword>
<protein>
    <recommendedName>
        <fullName evidence="2">Decapping nuclease</fullName>
        <ecNumber evidence="2">3.6.1.-</ecNumber>
    </recommendedName>
</protein>
<evidence type="ECO:0000313" key="4">
    <source>
        <dbReference type="EnsemblMetazoa" id="tetur09g05210.1"/>
    </source>
</evidence>
<comment type="subcellular location">
    <subcellularLocation>
        <location evidence="2">Nucleus</location>
    </subcellularLocation>
</comment>
<accession>T1KE40</accession>
<dbReference type="AlphaFoldDB" id="T1KE40"/>